<reference evidence="3 4" key="1">
    <citation type="journal article" date="2017" name="Gigascience">
        <title>Draft genome of the honey bee ectoparasitic mite, Tropilaelaps mercedesae, is shaped by the parasitic life history.</title>
        <authorList>
            <person name="Dong X."/>
            <person name="Armstrong S.D."/>
            <person name="Xia D."/>
            <person name="Makepeace B.L."/>
            <person name="Darby A.C."/>
            <person name="Kadowaki T."/>
        </authorList>
    </citation>
    <scope>NUCLEOTIDE SEQUENCE [LARGE SCALE GENOMIC DNA]</scope>
    <source>
        <strain evidence="3">Wuxi-XJTLU</strain>
    </source>
</reference>
<feature type="region of interest" description="Disordered" evidence="2">
    <location>
        <begin position="83"/>
        <end position="114"/>
    </location>
</feature>
<gene>
    <name evidence="3" type="ORF">BIW11_10870</name>
</gene>
<feature type="compositionally biased region" description="Basic and acidic residues" evidence="2">
    <location>
        <begin position="335"/>
        <end position="349"/>
    </location>
</feature>
<evidence type="ECO:0000256" key="2">
    <source>
        <dbReference type="SAM" id="MobiDB-lite"/>
    </source>
</evidence>
<feature type="region of interest" description="Disordered" evidence="2">
    <location>
        <begin position="1"/>
        <end position="23"/>
    </location>
</feature>
<organism evidence="3 4">
    <name type="scientific">Tropilaelaps mercedesae</name>
    <dbReference type="NCBI Taxonomy" id="418985"/>
    <lineage>
        <taxon>Eukaryota</taxon>
        <taxon>Metazoa</taxon>
        <taxon>Ecdysozoa</taxon>
        <taxon>Arthropoda</taxon>
        <taxon>Chelicerata</taxon>
        <taxon>Arachnida</taxon>
        <taxon>Acari</taxon>
        <taxon>Parasitiformes</taxon>
        <taxon>Mesostigmata</taxon>
        <taxon>Gamasina</taxon>
        <taxon>Dermanyssoidea</taxon>
        <taxon>Laelapidae</taxon>
        <taxon>Tropilaelaps</taxon>
    </lineage>
</organism>
<feature type="compositionally biased region" description="Basic and acidic residues" evidence="2">
    <location>
        <begin position="297"/>
        <end position="309"/>
    </location>
</feature>
<dbReference type="InParanoid" id="A0A1V9XE03"/>
<feature type="compositionally biased region" description="Basic residues" evidence="2">
    <location>
        <begin position="436"/>
        <end position="451"/>
    </location>
</feature>
<protein>
    <submittedName>
        <fullName evidence="3">Uncharacterized protein</fullName>
    </submittedName>
</protein>
<comment type="caution">
    <text evidence="3">The sequence shown here is derived from an EMBL/GenBank/DDBJ whole genome shotgun (WGS) entry which is preliminary data.</text>
</comment>
<feature type="compositionally biased region" description="Polar residues" evidence="2">
    <location>
        <begin position="515"/>
        <end position="530"/>
    </location>
</feature>
<dbReference type="AlphaFoldDB" id="A0A1V9XE03"/>
<feature type="coiled-coil region" evidence="1">
    <location>
        <begin position="24"/>
        <end position="51"/>
    </location>
</feature>
<dbReference type="OrthoDB" id="10622344at2759"/>
<keyword evidence="1" id="KW-0175">Coiled coil</keyword>
<feature type="compositionally biased region" description="Basic and acidic residues" evidence="2">
    <location>
        <begin position="170"/>
        <end position="261"/>
    </location>
</feature>
<accession>A0A1V9XE03</accession>
<feature type="non-terminal residue" evidence="3">
    <location>
        <position position="1"/>
    </location>
</feature>
<evidence type="ECO:0000256" key="1">
    <source>
        <dbReference type="SAM" id="Coils"/>
    </source>
</evidence>
<name>A0A1V9XE03_9ACAR</name>
<feature type="compositionally biased region" description="Acidic residues" evidence="2">
    <location>
        <begin position="373"/>
        <end position="388"/>
    </location>
</feature>
<evidence type="ECO:0000313" key="4">
    <source>
        <dbReference type="Proteomes" id="UP000192247"/>
    </source>
</evidence>
<feature type="compositionally biased region" description="Basic and acidic residues" evidence="2">
    <location>
        <begin position="146"/>
        <end position="159"/>
    </location>
</feature>
<evidence type="ECO:0000313" key="3">
    <source>
        <dbReference type="EMBL" id="OQR71656.1"/>
    </source>
</evidence>
<dbReference type="EMBL" id="MNPL01013935">
    <property type="protein sequence ID" value="OQR71656.1"/>
    <property type="molecule type" value="Genomic_DNA"/>
</dbReference>
<sequence>PKHNSTGDSRSRPPLPTRSNDVQVEKLKHEVAELRKTNAQLESNLMLLYKTSHHLLTLKDNELTKLKNKYDAMCFRRNREQDSIKSLPSIAPQVSSGPEIDPNPPEPKQLADQPFISVVSEITSKRDMREELAMLRNYLPRHTRRRTSESSCRSRDSTEGLKGQGGSSKRSHEFEEQSRQYKENSDADYNISHEWKRDNRRECVSDRGKATRKDDRDRPERDKRSHREGYGKDTRERKFDRDRRQWRRSPEPFHGRRDAGNRYRKRRLEKEIENPKRQRRQDRRTPEDLCKLPSAKNETEEVRRKERWSSDFYSADGKPTGVSSDAGTCRSAAKQTERVADVPRKDELARPTSPVEAEGPREKTPVFQKANIDDNELKEDGEISDAETDNSQQVKQELRRSPRKCVRSKDVPVPQRAMSLELKSDDEKSKQGGRSSRVRSRSSNTRTRHRTPTAERTPQEKGLDGGPRTPTRKRSREIDSPGWSVQESSGSLRGRSKATTPKKTPLGKRSPYGKQWQSSEADNSFSNCITPSLRRSPRKTMREHFLEIVIRSPHTSNFSPAKSESPRKQSILRSYPCKIPMKTSNEVDDPRNSKKMEKRDLLIVIRQYLMEESEETSPKLNGQGVYRNSAEGQLEIEAHLPREPRSLTKGPVCTVNLQASSSSSNDLTCLDLLPIKQRNSLNSDNEKPKTPTLSPLFSPMMPGEAGGVNTGTPTVLAAGTGSFGEWHDVNFTPFDPSMPPETPGKDITLGTPVTTTSKNGKSAEDIGRILHFDKVTYSK</sequence>
<feature type="compositionally biased region" description="Polar residues" evidence="2">
    <location>
        <begin position="483"/>
        <end position="502"/>
    </location>
</feature>
<feature type="region of interest" description="Disordered" evidence="2">
    <location>
        <begin position="555"/>
        <end position="574"/>
    </location>
</feature>
<feature type="region of interest" description="Disordered" evidence="2">
    <location>
        <begin position="139"/>
        <end position="538"/>
    </location>
</feature>
<proteinExistence type="predicted"/>
<keyword evidence="4" id="KW-1185">Reference proteome</keyword>
<dbReference type="Proteomes" id="UP000192247">
    <property type="component" value="Unassembled WGS sequence"/>
</dbReference>